<name>A0A2Z2KD00_9BACL</name>
<evidence type="ECO:0000313" key="2">
    <source>
        <dbReference type="Proteomes" id="UP000249890"/>
    </source>
</evidence>
<protein>
    <submittedName>
        <fullName evidence="1">Uncharacterized protein</fullName>
    </submittedName>
</protein>
<proteinExistence type="predicted"/>
<dbReference type="InterPro" id="IPR036388">
    <property type="entry name" value="WH-like_DNA-bd_sf"/>
</dbReference>
<accession>A0A2Z2KD00</accession>
<dbReference type="EMBL" id="CP021780">
    <property type="protein sequence ID" value="ASA20890.1"/>
    <property type="molecule type" value="Genomic_DNA"/>
</dbReference>
<reference evidence="1 2" key="1">
    <citation type="submission" date="2017-06" db="EMBL/GenBank/DDBJ databases">
        <title>Complete genome sequence of Paenibacillus donghaensis KCTC 13049T isolated from East Sea sediment, South Korea.</title>
        <authorList>
            <person name="Jung B.K."/>
            <person name="Hong S.-J."/>
            <person name="Shin J.-H."/>
        </authorList>
    </citation>
    <scope>NUCLEOTIDE SEQUENCE [LARGE SCALE GENOMIC DNA]</scope>
    <source>
        <strain evidence="1 2">KCTC 13049</strain>
    </source>
</reference>
<dbReference type="Gene3D" id="1.10.10.10">
    <property type="entry name" value="Winged helix-like DNA-binding domain superfamily/Winged helix DNA-binding domain"/>
    <property type="match status" value="1"/>
</dbReference>
<organism evidence="1 2">
    <name type="scientific">Paenibacillus donghaensis</name>
    <dbReference type="NCBI Taxonomy" id="414771"/>
    <lineage>
        <taxon>Bacteria</taxon>
        <taxon>Bacillati</taxon>
        <taxon>Bacillota</taxon>
        <taxon>Bacilli</taxon>
        <taxon>Bacillales</taxon>
        <taxon>Paenibacillaceae</taxon>
        <taxon>Paenibacillus</taxon>
    </lineage>
</organism>
<keyword evidence="2" id="KW-1185">Reference proteome</keyword>
<sequence length="107" mass="11950">MKAVVELRIETEVNNEMAETKSLIYQILKVIESGKEPKLADLEGVTLEGFHSALEQIMENKLATHISFTQSGKSKGKVKKQVTAHLEGSTLTAQGSNYIHMQESREY</sequence>
<dbReference type="KEGG" id="pdh:B9T62_08900"/>
<dbReference type="AlphaFoldDB" id="A0A2Z2KD00"/>
<evidence type="ECO:0000313" key="1">
    <source>
        <dbReference type="EMBL" id="ASA20890.1"/>
    </source>
</evidence>
<dbReference type="Proteomes" id="UP000249890">
    <property type="component" value="Chromosome"/>
</dbReference>
<gene>
    <name evidence="1" type="ORF">B9T62_08900</name>
</gene>